<proteinExistence type="predicted"/>
<dbReference type="AlphaFoldDB" id="A0A6A3ZEF6"/>
<evidence type="ECO:0000313" key="3">
    <source>
        <dbReference type="Proteomes" id="UP000440367"/>
    </source>
</evidence>
<reference evidence="2 3" key="1">
    <citation type="submission" date="2018-08" db="EMBL/GenBank/DDBJ databases">
        <title>Genomic investigation of the strawberry pathogen Phytophthora fragariae indicates pathogenicity is determined by transcriptional variation in three key races.</title>
        <authorList>
            <person name="Adams T.M."/>
            <person name="Armitage A.D."/>
            <person name="Sobczyk M.K."/>
            <person name="Bates H.J."/>
            <person name="Dunwell J.M."/>
            <person name="Nellist C.F."/>
            <person name="Harrison R.J."/>
        </authorList>
    </citation>
    <scope>NUCLEOTIDE SEQUENCE [LARGE SCALE GENOMIC DNA]</scope>
    <source>
        <strain evidence="2 3">BC-1</strain>
    </source>
</reference>
<sequence length="265" mass="28973">MKRERSPSASLPCLIAGRGLDVCRPQRRQNDAVTHKRIRGRSSASSFSGSNYNNSNSISISNYSNTGSNFRSIDSSNNRNSSISVSVGAASAGVLCQPAPITPTSTSASPPATLMQFADIFMDPSAVSPAEAVSLAEEMAADFYSEVSIMYDMLSDVKTPTSESRAVDELMRRMHNVLGNTDGLAARGSNLATQISNVRGLYNGLIRVFIFLYQRYYRAFVVLEVSELLTASWQRLLAFVSEYRILDEVFVRKVFDHVAQIVGSV</sequence>
<dbReference type="Gene3D" id="1.20.140.30">
    <property type="entry name" value="MOB kinase activator"/>
    <property type="match status" value="1"/>
</dbReference>
<comment type="caution">
    <text evidence="2">The sequence shown here is derived from an EMBL/GenBank/DDBJ whole genome shotgun (WGS) entry which is preliminary data.</text>
</comment>
<accession>A0A6A3ZEF6</accession>
<dbReference type="EMBL" id="QXGD01000561">
    <property type="protein sequence ID" value="KAE9233922.1"/>
    <property type="molecule type" value="Genomic_DNA"/>
</dbReference>
<name>A0A6A3ZEF6_9STRA</name>
<dbReference type="InterPro" id="IPR036703">
    <property type="entry name" value="MOB_kinase_act_sf"/>
</dbReference>
<evidence type="ECO:0000256" key="1">
    <source>
        <dbReference type="SAM" id="MobiDB-lite"/>
    </source>
</evidence>
<organism evidence="2 3">
    <name type="scientific">Phytophthora fragariae</name>
    <dbReference type="NCBI Taxonomy" id="53985"/>
    <lineage>
        <taxon>Eukaryota</taxon>
        <taxon>Sar</taxon>
        <taxon>Stramenopiles</taxon>
        <taxon>Oomycota</taxon>
        <taxon>Peronosporomycetes</taxon>
        <taxon>Peronosporales</taxon>
        <taxon>Peronosporaceae</taxon>
        <taxon>Phytophthora</taxon>
    </lineage>
</organism>
<protein>
    <submittedName>
        <fullName evidence="2">Uncharacterized protein</fullName>
    </submittedName>
</protein>
<gene>
    <name evidence="2" type="ORF">PF002_g11923</name>
</gene>
<feature type="region of interest" description="Disordered" evidence="1">
    <location>
        <begin position="26"/>
        <end position="49"/>
    </location>
</feature>
<dbReference type="Proteomes" id="UP000440367">
    <property type="component" value="Unassembled WGS sequence"/>
</dbReference>
<evidence type="ECO:0000313" key="2">
    <source>
        <dbReference type="EMBL" id="KAE9233922.1"/>
    </source>
</evidence>